<dbReference type="InterPro" id="IPR000551">
    <property type="entry name" value="MerR-type_HTH_dom"/>
</dbReference>
<organism evidence="2 3">
    <name type="scientific">Paenibacillus tyrfis</name>
    <dbReference type="NCBI Taxonomy" id="1501230"/>
    <lineage>
        <taxon>Bacteria</taxon>
        <taxon>Bacillati</taxon>
        <taxon>Bacillota</taxon>
        <taxon>Bacilli</taxon>
        <taxon>Bacillales</taxon>
        <taxon>Paenibacillaceae</taxon>
        <taxon>Paenibacillus</taxon>
    </lineage>
</organism>
<protein>
    <submittedName>
        <fullName evidence="2">MerR family transcriptional regulator</fullName>
    </submittedName>
</protein>
<dbReference type="CDD" id="cd00592">
    <property type="entry name" value="HTH_MerR-like"/>
    <property type="match status" value="1"/>
</dbReference>
<dbReference type="GO" id="GO:0003677">
    <property type="term" value="F:DNA binding"/>
    <property type="evidence" value="ECO:0007669"/>
    <property type="project" value="InterPro"/>
</dbReference>
<dbReference type="InterPro" id="IPR009061">
    <property type="entry name" value="DNA-bd_dom_put_sf"/>
</dbReference>
<dbReference type="GO" id="GO:0006355">
    <property type="term" value="P:regulation of DNA-templated transcription"/>
    <property type="evidence" value="ECO:0007669"/>
    <property type="project" value="InterPro"/>
</dbReference>
<reference evidence="2 3" key="1">
    <citation type="submission" date="2014-06" db="EMBL/GenBank/DDBJ databases">
        <title>Draft genome sequence of Paenibacillus sp. MSt1.</title>
        <authorList>
            <person name="Aw Y.K."/>
            <person name="Ong K.S."/>
            <person name="Gan H.M."/>
            <person name="Lee S.M."/>
        </authorList>
    </citation>
    <scope>NUCLEOTIDE SEQUENCE [LARGE SCALE GENOMIC DNA]</scope>
    <source>
        <strain evidence="2 3">MSt1</strain>
    </source>
</reference>
<evidence type="ECO:0000313" key="2">
    <source>
        <dbReference type="EMBL" id="KEQ27406.1"/>
    </source>
</evidence>
<dbReference type="Gene3D" id="1.10.1660.10">
    <property type="match status" value="1"/>
</dbReference>
<proteinExistence type="predicted"/>
<evidence type="ECO:0000259" key="1">
    <source>
        <dbReference type="PROSITE" id="PS50937"/>
    </source>
</evidence>
<dbReference type="AlphaFoldDB" id="A0A081P9N3"/>
<dbReference type="Proteomes" id="UP000028123">
    <property type="component" value="Unassembled WGS sequence"/>
</dbReference>
<accession>A0A081P9N3</accession>
<dbReference type="EMBL" id="JNVM01000003">
    <property type="protein sequence ID" value="KEQ27406.1"/>
    <property type="molecule type" value="Genomic_DNA"/>
</dbReference>
<dbReference type="eggNOG" id="COG0789">
    <property type="taxonomic scope" value="Bacteria"/>
</dbReference>
<dbReference type="SUPFAM" id="SSF46955">
    <property type="entry name" value="Putative DNA-binding domain"/>
    <property type="match status" value="1"/>
</dbReference>
<dbReference type="PROSITE" id="PS50937">
    <property type="entry name" value="HTH_MERR_2"/>
    <property type="match status" value="1"/>
</dbReference>
<dbReference type="Pfam" id="PF13411">
    <property type="entry name" value="MerR_1"/>
    <property type="match status" value="1"/>
</dbReference>
<dbReference type="OrthoDB" id="9802944at2"/>
<dbReference type="SMART" id="SM00422">
    <property type="entry name" value="HTH_MERR"/>
    <property type="match status" value="1"/>
</dbReference>
<comment type="caution">
    <text evidence="2">The sequence shown here is derived from an EMBL/GenBank/DDBJ whole genome shotgun (WGS) entry which is preliminary data.</text>
</comment>
<feature type="domain" description="HTH merR-type" evidence="1">
    <location>
        <begin position="19"/>
        <end position="76"/>
    </location>
</feature>
<gene>
    <name evidence="2" type="ORF">ET33_19335</name>
</gene>
<name>A0A081P9N3_9BACL</name>
<sequence>MNGYTAKQITELLQQDEPGINLRTVRYYTQIGIVPPLELAGNKRVYTDKHLHYFRAVLTLSKTGETLAAIQERLKGLPLDEIRRIGESMDMYRPERVLENETCRISDDVYITVGPQTPGELKRKIIAAVSDVMKGENRP</sequence>
<dbReference type="RefSeq" id="WP_036676130.1">
    <property type="nucleotide sequence ID" value="NZ_JNVM01000003.1"/>
</dbReference>
<evidence type="ECO:0000313" key="3">
    <source>
        <dbReference type="Proteomes" id="UP000028123"/>
    </source>
</evidence>
<keyword evidence="3" id="KW-1185">Reference proteome</keyword>